<sequence length="936" mass="101151">MPADTPGRRPSSSMASPPHHHRVSHSASSAAATGKERRVSRACVSCRLRKTRCDLDYGGNPGIPPCRRCVREQKECILATSRRGGRRPRKFVRVPPADGDALRHRQDAPAASPPSYHDPIAATAAAAAAVDDARSSSANNLKDRQGRTLSPPESPGPGTGTGTGTGPADGDADGDGDGPWSCSPDEGGPSGRPASWPGTASQPPSPGRQSTRSLKSSGDIEGHITSSDLLNPSDALNLLAQVADLDGDDDDDDDSHEEVHDLPGSGGTKPGGVHDKRSPKRGSRKPSAQPLSTHYPPISDGILSVSVAARLLTSYIEHFHPFFPVADKCILTHTPATISSLIEAEPHLLTAIFTVTSKDEPSLSRVNEACSRYMEALISKLIYKGSTTVGAVEALLILAQWAPQRLQEKPTVGRGEEDEGAWMQIGVAIRLGYLQSLEQTGLLSDKTSPSSEAFRRKRIVWAACYMSDREVSIRVGKGFWSRGPGPSTIPRSADFPSLRMQGAGSDNYGQLFQAQLELIQLFSNAHDILYSSSSHRAQLYLGGEYVRYIDDFFAVLRKWKIVWGSLSFTPLIKAGLNLSYEFLRLYINAFAFQATINRAITKARQQQQQQQLRAQQYKENRNHTPQQQHDSVKGTPSPRAPARQATTIDSPLFADLASAPDARFIYESMDAANSLLNILNNSVDPATGLRYMPLKYYLYVIYAAVFLFKARLAGALGREASESVRRSINITIECLQQSSLSAHSLGQRYARLLSLLWRDKPQEQHQPQQEQQRQQQKQRLQQQPSSFPLTATAAATAASGHPDDDVDGLKAAPMGPGFAPSSSTYPATTPVVPGMSNPAAGAFGVESHAENQHQNQHGFGDMGSGMGHSTMTAFPPQSDVLCRGFSWRDLDDLGQFIGPADMSFSDPANLAAMGGSISLDDGTAYDILWPGNDVAF</sequence>
<feature type="compositionally biased region" description="Basic residues" evidence="2">
    <location>
        <begin position="83"/>
        <end position="92"/>
    </location>
</feature>
<dbReference type="EMBL" id="JASAOK010000049">
    <property type="protein sequence ID" value="KAK6208678.1"/>
    <property type="molecule type" value="Genomic_DNA"/>
</dbReference>
<dbReference type="GO" id="GO:0005634">
    <property type="term" value="C:nucleus"/>
    <property type="evidence" value="ECO:0007669"/>
    <property type="project" value="TreeGrafter"/>
</dbReference>
<feature type="region of interest" description="Disordered" evidence="2">
    <location>
        <begin position="1"/>
        <end position="42"/>
    </location>
</feature>
<feature type="compositionally biased region" description="Low complexity" evidence="2">
    <location>
        <begin position="8"/>
        <end position="17"/>
    </location>
</feature>
<comment type="caution">
    <text evidence="4">The sequence shown here is derived from an EMBL/GenBank/DDBJ whole genome shotgun (WGS) entry which is preliminary data.</text>
</comment>
<feature type="compositionally biased region" description="Polar residues" evidence="2">
    <location>
        <begin position="198"/>
        <end position="216"/>
    </location>
</feature>
<reference evidence="4 5" key="1">
    <citation type="submission" date="2023-04" db="EMBL/GenBank/DDBJ databases">
        <title>Colletotrichum tabacum stain YC1 causing leaf anthracnose on Nicotiana tabacum(L.) cv.</title>
        <authorList>
            <person name="Ji Z."/>
            <person name="Wang M."/>
            <person name="Zhang J."/>
            <person name="Wang N."/>
            <person name="Zhou Z."/>
        </authorList>
    </citation>
    <scope>NUCLEOTIDE SEQUENCE [LARGE SCALE GENOMIC DNA]</scope>
    <source>
        <strain evidence="4 5">YC1</strain>
    </source>
</reference>
<feature type="compositionally biased region" description="Low complexity" evidence="2">
    <location>
        <begin position="764"/>
        <end position="783"/>
    </location>
</feature>
<dbReference type="PANTHER" id="PTHR31644:SF1">
    <property type="entry name" value="ZN(II)2CYS6 TRANSCRIPTION FACTOR (EUROFUNG)"/>
    <property type="match status" value="1"/>
</dbReference>
<evidence type="ECO:0000313" key="4">
    <source>
        <dbReference type="EMBL" id="KAK6208678.1"/>
    </source>
</evidence>
<evidence type="ECO:0000256" key="1">
    <source>
        <dbReference type="ARBA" id="ARBA00023242"/>
    </source>
</evidence>
<keyword evidence="5" id="KW-1185">Reference proteome</keyword>
<dbReference type="Gene3D" id="4.10.240.10">
    <property type="entry name" value="Zn(2)-C6 fungal-type DNA-binding domain"/>
    <property type="match status" value="1"/>
</dbReference>
<feature type="compositionally biased region" description="Low complexity" evidence="2">
    <location>
        <begin position="121"/>
        <end position="138"/>
    </location>
</feature>
<feature type="region of interest" description="Disordered" evidence="2">
    <location>
        <begin position="245"/>
        <end position="295"/>
    </location>
</feature>
<keyword evidence="1" id="KW-0539">Nucleus</keyword>
<accession>A0AAV9SWK2</accession>
<dbReference type="InterPro" id="IPR001138">
    <property type="entry name" value="Zn2Cys6_DnaBD"/>
</dbReference>
<gene>
    <name evidence="4" type="ORF">QIS74_12196</name>
</gene>
<name>A0AAV9SWK2_9PEZI</name>
<feature type="region of interest" description="Disordered" evidence="2">
    <location>
        <begin position="81"/>
        <end position="230"/>
    </location>
</feature>
<dbReference type="GO" id="GO:0008270">
    <property type="term" value="F:zinc ion binding"/>
    <property type="evidence" value="ECO:0007669"/>
    <property type="project" value="InterPro"/>
</dbReference>
<dbReference type="PROSITE" id="PS50048">
    <property type="entry name" value="ZN2_CY6_FUNGAL_2"/>
    <property type="match status" value="1"/>
</dbReference>
<evidence type="ECO:0000313" key="5">
    <source>
        <dbReference type="Proteomes" id="UP001327957"/>
    </source>
</evidence>
<dbReference type="CDD" id="cd12148">
    <property type="entry name" value="fungal_TF_MHR"/>
    <property type="match status" value="1"/>
</dbReference>
<dbReference type="SMART" id="SM00066">
    <property type="entry name" value="GAL4"/>
    <property type="match status" value="1"/>
</dbReference>
<dbReference type="PANTHER" id="PTHR31644">
    <property type="entry name" value="TRANSCRIPTIONAL ACTIVATOR ARO80-RELATED"/>
    <property type="match status" value="1"/>
</dbReference>
<feature type="compositionally biased region" description="Gly residues" evidence="2">
    <location>
        <begin position="157"/>
        <end position="167"/>
    </location>
</feature>
<dbReference type="Pfam" id="PF00172">
    <property type="entry name" value="Zn_clus"/>
    <property type="match status" value="1"/>
</dbReference>
<evidence type="ECO:0000259" key="3">
    <source>
        <dbReference type="PROSITE" id="PS50048"/>
    </source>
</evidence>
<proteinExistence type="predicted"/>
<feature type="region of interest" description="Disordered" evidence="2">
    <location>
        <begin position="607"/>
        <end position="643"/>
    </location>
</feature>
<protein>
    <submittedName>
        <fullName evidence="4">Fungal specific transcription factor</fullName>
    </submittedName>
</protein>
<dbReference type="PROSITE" id="PS00463">
    <property type="entry name" value="ZN2_CY6_FUNGAL_1"/>
    <property type="match status" value="1"/>
</dbReference>
<dbReference type="Proteomes" id="UP001327957">
    <property type="component" value="Unassembled WGS sequence"/>
</dbReference>
<dbReference type="InterPro" id="IPR052780">
    <property type="entry name" value="AAA_Catabolism_Regulators"/>
</dbReference>
<dbReference type="CDD" id="cd00067">
    <property type="entry name" value="GAL4"/>
    <property type="match status" value="1"/>
</dbReference>
<feature type="domain" description="Zn(2)-C6 fungal-type" evidence="3">
    <location>
        <begin position="42"/>
        <end position="78"/>
    </location>
</feature>
<evidence type="ECO:0000256" key="2">
    <source>
        <dbReference type="SAM" id="MobiDB-lite"/>
    </source>
</evidence>
<dbReference type="SUPFAM" id="SSF57701">
    <property type="entry name" value="Zn2/Cys6 DNA-binding domain"/>
    <property type="match status" value="1"/>
</dbReference>
<dbReference type="InterPro" id="IPR036864">
    <property type="entry name" value="Zn2-C6_fun-type_DNA-bd_sf"/>
</dbReference>
<feature type="compositionally biased region" description="Acidic residues" evidence="2">
    <location>
        <begin position="245"/>
        <end position="256"/>
    </location>
</feature>
<feature type="region of interest" description="Disordered" evidence="2">
    <location>
        <begin position="761"/>
        <end position="833"/>
    </location>
</feature>
<dbReference type="GO" id="GO:0000981">
    <property type="term" value="F:DNA-binding transcription factor activity, RNA polymerase II-specific"/>
    <property type="evidence" value="ECO:0007669"/>
    <property type="project" value="InterPro"/>
</dbReference>
<dbReference type="AlphaFoldDB" id="A0AAV9SWK2"/>
<organism evidence="4 5">
    <name type="scientific">Colletotrichum tabaci</name>
    <dbReference type="NCBI Taxonomy" id="1209068"/>
    <lineage>
        <taxon>Eukaryota</taxon>
        <taxon>Fungi</taxon>
        <taxon>Dikarya</taxon>
        <taxon>Ascomycota</taxon>
        <taxon>Pezizomycotina</taxon>
        <taxon>Sordariomycetes</taxon>
        <taxon>Hypocreomycetidae</taxon>
        <taxon>Glomerellales</taxon>
        <taxon>Glomerellaceae</taxon>
        <taxon>Colletotrichum</taxon>
        <taxon>Colletotrichum destructivum species complex</taxon>
    </lineage>
</organism>